<feature type="binding site" evidence="11">
    <location>
        <position position="43"/>
    </location>
    <ligand>
        <name>substrate</name>
    </ligand>
</feature>
<comment type="pathway">
    <text evidence="1 11">Metabolic intermediate biosynthesis; chorismate biosynthesis; chorismate from D-erythrose 4-phosphate and phosphoenolpyruvate: step 5/7.</text>
</comment>
<keyword evidence="5 11" id="KW-0808">Transferase</keyword>
<keyword evidence="9 11" id="KW-0057">Aromatic amino acid biosynthesis</keyword>
<evidence type="ECO:0000256" key="1">
    <source>
        <dbReference type="ARBA" id="ARBA00004842"/>
    </source>
</evidence>
<sequence length="185" mass="21711">MNDRRAIRASEKNIVLIGFMGVGKTTIGQLVAKTLSRDFIDIDQEIEKDFGMTIPEMFEQKGEAFFRKTEKEYIMNICENTTCKIVSLGGGSFQQEDIRKKCLESCIVIFLDVSWENWKQRLDLLIENRPVLHNRTIDEMEQLFNERRSIYALHHSRVETDNREPEEVAEDIVDMLKVDWELHQP</sequence>
<feature type="binding site" evidence="11">
    <location>
        <position position="129"/>
    </location>
    <ligand>
        <name>ATP</name>
        <dbReference type="ChEBI" id="CHEBI:30616"/>
    </ligand>
</feature>
<feature type="binding site" evidence="11">
    <location>
        <position position="25"/>
    </location>
    <ligand>
        <name>Mg(2+)</name>
        <dbReference type="ChEBI" id="CHEBI:18420"/>
    </ligand>
</feature>
<dbReference type="GeneID" id="92851407"/>
<keyword evidence="13" id="KW-1185">Reference proteome</keyword>
<evidence type="ECO:0000256" key="8">
    <source>
        <dbReference type="ARBA" id="ARBA00022840"/>
    </source>
</evidence>
<feature type="binding site" evidence="11">
    <location>
        <position position="90"/>
    </location>
    <ligand>
        <name>substrate</name>
    </ligand>
</feature>
<evidence type="ECO:0000256" key="2">
    <source>
        <dbReference type="ARBA" id="ARBA00006997"/>
    </source>
</evidence>
<proteinExistence type="inferred from homology"/>
<keyword evidence="7 11" id="KW-0418">Kinase</keyword>
<evidence type="ECO:0000256" key="10">
    <source>
        <dbReference type="ARBA" id="ARBA00048567"/>
    </source>
</evidence>
<dbReference type="GO" id="GO:0003856">
    <property type="term" value="F:3-dehydroquinate synthase activity"/>
    <property type="evidence" value="ECO:0007669"/>
    <property type="project" value="UniProtKB-EC"/>
</dbReference>
<keyword evidence="11" id="KW-0479">Metal-binding</keyword>
<comment type="cofactor">
    <cofactor evidence="11">
        <name>Mg(2+)</name>
        <dbReference type="ChEBI" id="CHEBI:18420"/>
    </cofactor>
    <text evidence="11">Binds 1 Mg(2+) ion per subunit.</text>
</comment>
<evidence type="ECO:0000256" key="6">
    <source>
        <dbReference type="ARBA" id="ARBA00022741"/>
    </source>
</evidence>
<dbReference type="GO" id="GO:0004764">
    <property type="term" value="F:shikimate 3-dehydrogenase (NADP+) activity"/>
    <property type="evidence" value="ECO:0007669"/>
    <property type="project" value="UniProtKB-EC"/>
</dbReference>
<feature type="binding site" evidence="11">
    <location>
        <begin position="21"/>
        <end position="26"/>
    </location>
    <ligand>
        <name>ATP</name>
        <dbReference type="ChEBI" id="CHEBI:30616"/>
    </ligand>
</feature>
<gene>
    <name evidence="12" type="primary">aro1</name>
    <name evidence="11" type="synonym">aroK</name>
    <name evidence="12" type="ORF">S101395_04667</name>
</gene>
<comment type="similarity">
    <text evidence="2 11">Belongs to the shikimate kinase family.</text>
</comment>
<keyword evidence="11" id="KW-0963">Cytoplasm</keyword>
<evidence type="ECO:0000256" key="9">
    <source>
        <dbReference type="ARBA" id="ARBA00023141"/>
    </source>
</evidence>
<name>A0ABM6LP11_9BACI</name>
<keyword evidence="8 11" id="KW-0067">ATP-binding</keyword>
<evidence type="ECO:0000256" key="4">
    <source>
        <dbReference type="ARBA" id="ARBA00022605"/>
    </source>
</evidence>
<dbReference type="EC" id="2.7.1.71" evidence="3 11"/>
<dbReference type="Gene3D" id="3.40.50.300">
    <property type="entry name" value="P-loop containing nucleotide triphosphate hydrolases"/>
    <property type="match status" value="1"/>
</dbReference>
<evidence type="ECO:0000256" key="7">
    <source>
        <dbReference type="ARBA" id="ARBA00022777"/>
    </source>
</evidence>
<dbReference type="Pfam" id="PF01202">
    <property type="entry name" value="SKI"/>
    <property type="match status" value="1"/>
</dbReference>
<evidence type="ECO:0000256" key="3">
    <source>
        <dbReference type="ARBA" id="ARBA00012154"/>
    </source>
</evidence>
<evidence type="ECO:0000313" key="13">
    <source>
        <dbReference type="Proteomes" id="UP000196877"/>
    </source>
</evidence>
<dbReference type="InterPro" id="IPR000623">
    <property type="entry name" value="Shikimate_kinase/TSH1"/>
</dbReference>
<dbReference type="InterPro" id="IPR027417">
    <property type="entry name" value="P-loop_NTPase"/>
</dbReference>
<feature type="binding site" evidence="11">
    <location>
        <position position="163"/>
    </location>
    <ligand>
        <name>ATP</name>
        <dbReference type="ChEBI" id="CHEBI:30616"/>
    </ligand>
</feature>
<dbReference type="GO" id="GO:0003855">
    <property type="term" value="F:3-dehydroquinate dehydratase activity"/>
    <property type="evidence" value="ECO:0007669"/>
    <property type="project" value="UniProtKB-EC"/>
</dbReference>
<dbReference type="SUPFAM" id="SSF52540">
    <property type="entry name" value="P-loop containing nucleoside triphosphate hydrolases"/>
    <property type="match status" value="1"/>
</dbReference>
<feature type="binding site" evidence="11">
    <location>
        <position position="67"/>
    </location>
    <ligand>
        <name>substrate</name>
    </ligand>
</feature>
<dbReference type="Proteomes" id="UP000196877">
    <property type="component" value="Chromosome"/>
</dbReference>
<evidence type="ECO:0000256" key="5">
    <source>
        <dbReference type="ARBA" id="ARBA00022679"/>
    </source>
</evidence>
<dbReference type="EMBL" id="CP021920">
    <property type="protein sequence ID" value="ASB91155.1"/>
    <property type="molecule type" value="Genomic_DNA"/>
</dbReference>
<dbReference type="PANTHER" id="PTHR21087">
    <property type="entry name" value="SHIKIMATE KINASE"/>
    <property type="match status" value="1"/>
</dbReference>
<keyword evidence="12" id="KW-0560">Oxidoreductase</keyword>
<evidence type="ECO:0000256" key="11">
    <source>
        <dbReference type="HAMAP-Rule" id="MF_00109"/>
    </source>
</evidence>
<dbReference type="InterPro" id="IPR023000">
    <property type="entry name" value="Shikimate_kinase_CS"/>
</dbReference>
<dbReference type="GO" id="GO:0004765">
    <property type="term" value="F:shikimate kinase activity"/>
    <property type="evidence" value="ECO:0007669"/>
    <property type="project" value="UniProtKB-EC"/>
</dbReference>
<dbReference type="InterPro" id="IPR031322">
    <property type="entry name" value="Shikimate/glucono_kinase"/>
</dbReference>
<keyword evidence="4 11" id="KW-0028">Amino-acid biosynthesis</keyword>
<keyword evidence="11" id="KW-0460">Magnesium</keyword>
<organism evidence="12 13">
    <name type="scientific">Bacillus sonorensis</name>
    <dbReference type="NCBI Taxonomy" id="119858"/>
    <lineage>
        <taxon>Bacteria</taxon>
        <taxon>Bacillati</taxon>
        <taxon>Bacillota</taxon>
        <taxon>Bacilli</taxon>
        <taxon>Bacillales</taxon>
        <taxon>Bacillaceae</taxon>
        <taxon>Bacillus</taxon>
    </lineage>
</organism>
<comment type="subunit">
    <text evidence="11">Monomer.</text>
</comment>
<feature type="binding site" evidence="11">
    <location>
        <position position="147"/>
    </location>
    <ligand>
        <name>substrate</name>
    </ligand>
</feature>
<dbReference type="GO" id="GO:0003866">
    <property type="term" value="F:3-phosphoshikimate 1-carboxyvinyltransferase activity"/>
    <property type="evidence" value="ECO:0007669"/>
    <property type="project" value="UniProtKB-EC"/>
</dbReference>
<dbReference type="PANTHER" id="PTHR21087:SF16">
    <property type="entry name" value="SHIKIMATE KINASE 1, CHLOROPLASTIC"/>
    <property type="match status" value="1"/>
</dbReference>
<dbReference type="CDD" id="cd00464">
    <property type="entry name" value="SK"/>
    <property type="match status" value="1"/>
</dbReference>
<dbReference type="PROSITE" id="PS01128">
    <property type="entry name" value="SHIKIMATE_KINASE"/>
    <property type="match status" value="1"/>
</dbReference>
<dbReference type="PRINTS" id="PR01100">
    <property type="entry name" value="SHIKIMTKNASE"/>
</dbReference>
<comment type="catalytic activity">
    <reaction evidence="10 11">
        <text>shikimate + ATP = 3-phosphoshikimate + ADP + H(+)</text>
        <dbReference type="Rhea" id="RHEA:13121"/>
        <dbReference type="ChEBI" id="CHEBI:15378"/>
        <dbReference type="ChEBI" id="CHEBI:30616"/>
        <dbReference type="ChEBI" id="CHEBI:36208"/>
        <dbReference type="ChEBI" id="CHEBI:145989"/>
        <dbReference type="ChEBI" id="CHEBI:456216"/>
        <dbReference type="EC" id="2.7.1.71"/>
    </reaction>
</comment>
<dbReference type="RefSeq" id="WP_006640143.1">
    <property type="nucleotide sequence ID" value="NZ_BORD01000008.1"/>
</dbReference>
<accession>A0ABM6LP11</accession>
<comment type="function">
    <text evidence="11">Catalyzes the specific phosphorylation of the 3-hydroxyl group of shikimic acid using ATP as a cosubstrate.</text>
</comment>
<evidence type="ECO:0000313" key="12">
    <source>
        <dbReference type="EMBL" id="ASB91155.1"/>
    </source>
</evidence>
<keyword evidence="12" id="KW-0456">Lyase</keyword>
<comment type="subcellular location">
    <subcellularLocation>
        <location evidence="11">Cytoplasm</location>
    </subcellularLocation>
</comment>
<dbReference type="HAMAP" id="MF_00109">
    <property type="entry name" value="Shikimate_kinase"/>
    <property type="match status" value="1"/>
</dbReference>
<keyword evidence="6 11" id="KW-0547">Nucleotide-binding</keyword>
<reference evidence="12 13" key="1">
    <citation type="submission" date="2017-06" db="EMBL/GenBank/DDBJ databases">
        <title>Genome sequence of Bacillus sonorensis strain SRCM101395.</title>
        <authorList>
            <person name="Cho S.H."/>
        </authorList>
    </citation>
    <scope>NUCLEOTIDE SEQUENCE [LARGE SCALE GENOMIC DNA]</scope>
    <source>
        <strain evidence="12 13">SRCM101395</strain>
    </source>
</reference>
<protein>
    <recommendedName>
        <fullName evidence="3 11">Shikimate kinase</fullName>
        <shortName evidence="11">SK</shortName>
        <ecNumber evidence="3 11">2.7.1.71</ecNumber>
    </recommendedName>
</protein>